<dbReference type="AlphaFoldDB" id="A0A967BGE7"/>
<evidence type="ECO:0000313" key="2">
    <source>
        <dbReference type="Proteomes" id="UP000639775"/>
    </source>
</evidence>
<name>A0A967BGE7_9RHOB</name>
<protein>
    <submittedName>
        <fullName evidence="1">Uncharacterized protein</fullName>
    </submittedName>
</protein>
<accession>A0A967BGE7</accession>
<keyword evidence="2" id="KW-1185">Reference proteome</keyword>
<proteinExistence type="predicted"/>
<dbReference type="RefSeq" id="WP_167199332.1">
    <property type="nucleotide sequence ID" value="NZ_JAAORB010000041.1"/>
</dbReference>
<gene>
    <name evidence="1" type="ORF">HAT86_14450</name>
</gene>
<reference evidence="1" key="1">
    <citation type="submission" date="2020-03" db="EMBL/GenBank/DDBJ databases">
        <title>Roseovarius gahaiensis sp. nov., isolated from Gahai Saline Lake, China.</title>
        <authorList>
            <person name="Sun X."/>
        </authorList>
    </citation>
    <scope>NUCLEOTIDE SEQUENCE</scope>
    <source>
        <strain evidence="1">GH877</strain>
    </source>
</reference>
<evidence type="ECO:0000313" key="1">
    <source>
        <dbReference type="EMBL" id="NHQ75656.1"/>
    </source>
</evidence>
<dbReference type="EMBL" id="JAAORB010000041">
    <property type="protein sequence ID" value="NHQ75656.1"/>
    <property type="molecule type" value="Genomic_DNA"/>
</dbReference>
<dbReference type="Proteomes" id="UP000639775">
    <property type="component" value="Unassembled WGS sequence"/>
</dbReference>
<sequence length="264" mass="28644">MMRVAIIGNSHVGAYLLARGAIEVAFPSVSLSFFALPRHSFSSCIYDERGVLHACEAGHPKLPRQIDLSAQEAILMVGQSFALEGLARMMSEFDLLGGHSTGKTRSVSAPLVSAFLDHRVARYCHKLAEFLRNDARCVVAPAPYPAANAPGLDTGAAHCSQHPEAPRLLRLWQDTVSRHMTGLHYGLMVQPDELTDGPGFSPARYSRAANLPAGQAPTAADYTHMNAEYGFAHFDAFARHWLGILPAGHPHSPRKEHDHGLGPQ</sequence>
<organism evidence="1 2">
    <name type="scientific">Roseovarius gahaiensis</name>
    <dbReference type="NCBI Taxonomy" id="2716691"/>
    <lineage>
        <taxon>Bacteria</taxon>
        <taxon>Pseudomonadati</taxon>
        <taxon>Pseudomonadota</taxon>
        <taxon>Alphaproteobacteria</taxon>
        <taxon>Rhodobacterales</taxon>
        <taxon>Roseobacteraceae</taxon>
        <taxon>Roseovarius</taxon>
    </lineage>
</organism>
<comment type="caution">
    <text evidence="1">The sequence shown here is derived from an EMBL/GenBank/DDBJ whole genome shotgun (WGS) entry which is preliminary data.</text>
</comment>